<dbReference type="Proteomes" id="UP000800235">
    <property type="component" value="Unassembled WGS sequence"/>
</dbReference>
<dbReference type="InterPro" id="IPR029058">
    <property type="entry name" value="AB_hydrolase_fold"/>
</dbReference>
<reference evidence="4" key="1">
    <citation type="journal article" date="2020" name="Stud. Mycol.">
        <title>101 Dothideomycetes genomes: a test case for predicting lifestyles and emergence of pathogens.</title>
        <authorList>
            <person name="Haridas S."/>
            <person name="Albert R."/>
            <person name="Binder M."/>
            <person name="Bloem J."/>
            <person name="Labutti K."/>
            <person name="Salamov A."/>
            <person name="Andreopoulos B."/>
            <person name="Baker S."/>
            <person name="Barry K."/>
            <person name="Bills G."/>
            <person name="Bluhm B."/>
            <person name="Cannon C."/>
            <person name="Castanera R."/>
            <person name="Culley D."/>
            <person name="Daum C."/>
            <person name="Ezra D."/>
            <person name="Gonzalez J."/>
            <person name="Henrissat B."/>
            <person name="Kuo A."/>
            <person name="Liang C."/>
            <person name="Lipzen A."/>
            <person name="Lutzoni F."/>
            <person name="Magnuson J."/>
            <person name="Mondo S."/>
            <person name="Nolan M."/>
            <person name="Ohm R."/>
            <person name="Pangilinan J."/>
            <person name="Park H.-J."/>
            <person name="Ramirez L."/>
            <person name="Alfaro M."/>
            <person name="Sun H."/>
            <person name="Tritt A."/>
            <person name="Yoshinaga Y."/>
            <person name="Zwiers L.-H."/>
            <person name="Turgeon B."/>
            <person name="Goodwin S."/>
            <person name="Spatafora J."/>
            <person name="Crous P."/>
            <person name="Grigoriev I."/>
        </authorList>
    </citation>
    <scope>NUCLEOTIDE SEQUENCE</scope>
    <source>
        <strain evidence="4">CBS 130266</strain>
    </source>
</reference>
<dbReference type="InterPro" id="IPR000073">
    <property type="entry name" value="AB_hydrolase_1"/>
</dbReference>
<feature type="domain" description="AB hydrolase-1" evidence="3">
    <location>
        <begin position="91"/>
        <end position="207"/>
    </location>
</feature>
<dbReference type="OrthoDB" id="190201at2759"/>
<dbReference type="AlphaFoldDB" id="A0A9P4NHX8"/>
<evidence type="ECO:0000256" key="1">
    <source>
        <dbReference type="ARBA" id="ARBA00022801"/>
    </source>
</evidence>
<keyword evidence="1" id="KW-0378">Hydrolase</keyword>
<protein>
    <submittedName>
        <fullName evidence="4">Alpha/beta-hydrolase</fullName>
    </submittedName>
</protein>
<dbReference type="PANTHER" id="PTHR43798">
    <property type="entry name" value="MONOACYLGLYCEROL LIPASE"/>
    <property type="match status" value="1"/>
</dbReference>
<dbReference type="EMBL" id="MU007092">
    <property type="protein sequence ID" value="KAF2422189.1"/>
    <property type="molecule type" value="Genomic_DNA"/>
</dbReference>
<feature type="chain" id="PRO_5040314177" evidence="2">
    <location>
        <begin position="20"/>
        <end position="359"/>
    </location>
</feature>
<dbReference type="Pfam" id="PF00561">
    <property type="entry name" value="Abhydrolase_1"/>
    <property type="match status" value="1"/>
</dbReference>
<accession>A0A9P4NHX8</accession>
<evidence type="ECO:0000313" key="5">
    <source>
        <dbReference type="Proteomes" id="UP000800235"/>
    </source>
</evidence>
<keyword evidence="5" id="KW-1185">Reference proteome</keyword>
<dbReference type="PRINTS" id="PR00111">
    <property type="entry name" value="ABHYDROLASE"/>
</dbReference>
<dbReference type="PANTHER" id="PTHR43798:SF31">
    <property type="entry name" value="AB HYDROLASE SUPERFAMILY PROTEIN YCLE"/>
    <property type="match status" value="1"/>
</dbReference>
<sequence length="359" mass="39793">MVKLIFLSWCLITFSIARAAQLNCRGFYFHLNASAENRIAINPPEDLYTDPDKVVQFISQPVAYTNVTGTYKIFGQLCAPTKKAALPKLQVLVHGNTYNHTYWSALQNPDSETFAERSWVRYAAEQGYHTLALDNLGSGLSSHPNPATVVQDPLDTELIHKIIQKFRRFPTVIYVGHSWGSGLGVHLAASHPDDFDGMILTGIAQVRGNPSVGSLYNRWDSLPGHVGYLASANKTARREYFFYGDYDLVEDDWNGQGTISTGEFLTGTEYLSHIPKTFAKPVFVMVGNEDVIFCSEKGVQPANCSNGDEVPRVKEFFPAVPASKFGYFIQPNSGHVLGLQHTAALGFAKAFEWLADMNL</sequence>
<feature type="signal peptide" evidence="2">
    <location>
        <begin position="1"/>
        <end position="19"/>
    </location>
</feature>
<name>A0A9P4NHX8_9PEZI</name>
<dbReference type="Gene3D" id="3.40.50.1820">
    <property type="entry name" value="alpha/beta hydrolase"/>
    <property type="match status" value="1"/>
</dbReference>
<comment type="caution">
    <text evidence="4">The sequence shown here is derived from an EMBL/GenBank/DDBJ whole genome shotgun (WGS) entry which is preliminary data.</text>
</comment>
<organism evidence="4 5">
    <name type="scientific">Tothia fuscella</name>
    <dbReference type="NCBI Taxonomy" id="1048955"/>
    <lineage>
        <taxon>Eukaryota</taxon>
        <taxon>Fungi</taxon>
        <taxon>Dikarya</taxon>
        <taxon>Ascomycota</taxon>
        <taxon>Pezizomycotina</taxon>
        <taxon>Dothideomycetes</taxon>
        <taxon>Pleosporomycetidae</taxon>
        <taxon>Venturiales</taxon>
        <taxon>Cylindrosympodiaceae</taxon>
        <taxon>Tothia</taxon>
    </lineage>
</organism>
<dbReference type="InterPro" id="IPR050266">
    <property type="entry name" value="AB_hydrolase_sf"/>
</dbReference>
<evidence type="ECO:0000259" key="3">
    <source>
        <dbReference type="Pfam" id="PF00561"/>
    </source>
</evidence>
<dbReference type="SUPFAM" id="SSF53474">
    <property type="entry name" value="alpha/beta-Hydrolases"/>
    <property type="match status" value="1"/>
</dbReference>
<keyword evidence="2" id="KW-0732">Signal</keyword>
<proteinExistence type="predicted"/>
<gene>
    <name evidence="4" type="ORF">EJ08DRAFT_653217</name>
</gene>
<dbReference type="GO" id="GO:0016020">
    <property type="term" value="C:membrane"/>
    <property type="evidence" value="ECO:0007669"/>
    <property type="project" value="TreeGrafter"/>
</dbReference>
<evidence type="ECO:0000256" key="2">
    <source>
        <dbReference type="SAM" id="SignalP"/>
    </source>
</evidence>
<evidence type="ECO:0000313" key="4">
    <source>
        <dbReference type="EMBL" id="KAF2422189.1"/>
    </source>
</evidence>
<dbReference type="GO" id="GO:0016787">
    <property type="term" value="F:hydrolase activity"/>
    <property type="evidence" value="ECO:0007669"/>
    <property type="project" value="UniProtKB-KW"/>
</dbReference>